<dbReference type="Pfam" id="PF01471">
    <property type="entry name" value="PG_binding_1"/>
    <property type="match status" value="1"/>
</dbReference>
<evidence type="ECO:0000313" key="3">
    <source>
        <dbReference type="EMBL" id="RAW60696.1"/>
    </source>
</evidence>
<dbReference type="InterPro" id="IPR016047">
    <property type="entry name" value="M23ase_b-sheet_dom"/>
</dbReference>
<evidence type="ECO:0000259" key="1">
    <source>
        <dbReference type="Pfam" id="PF01471"/>
    </source>
</evidence>
<dbReference type="InterPro" id="IPR050570">
    <property type="entry name" value="Cell_wall_metabolism_enzyme"/>
</dbReference>
<gene>
    <name evidence="3" type="ORF">C4N24_00905</name>
</gene>
<dbReference type="InterPro" id="IPR011055">
    <property type="entry name" value="Dup_hybrid_motif"/>
</dbReference>
<dbReference type="SUPFAM" id="SSF51261">
    <property type="entry name" value="Duplicated hybrid motif"/>
    <property type="match status" value="1"/>
</dbReference>
<protein>
    <recommendedName>
        <fullName evidence="5">Lysostaphin</fullName>
    </recommendedName>
</protein>
<dbReference type="SUPFAM" id="SSF47090">
    <property type="entry name" value="PGBD-like"/>
    <property type="match status" value="1"/>
</dbReference>
<dbReference type="InterPro" id="IPR002477">
    <property type="entry name" value="Peptidoglycan-bd-like"/>
</dbReference>
<dbReference type="InterPro" id="IPR036365">
    <property type="entry name" value="PGBD-like_sf"/>
</dbReference>
<dbReference type="PANTHER" id="PTHR21666:SF270">
    <property type="entry name" value="MUREIN HYDROLASE ACTIVATOR ENVC"/>
    <property type="match status" value="1"/>
</dbReference>
<evidence type="ECO:0000313" key="4">
    <source>
        <dbReference type="Proteomes" id="UP000251281"/>
    </source>
</evidence>
<reference evidence="3 4" key="1">
    <citation type="submission" date="2018-02" db="EMBL/GenBank/DDBJ databases">
        <title>Complete genome sequencing of Faecalibacterium prausnitzii strains isolated from the human gut.</title>
        <authorList>
            <person name="Fitzgerald B.C."/>
            <person name="Shkoporov A.N."/>
            <person name="Ross P.R."/>
            <person name="Hill C."/>
        </authorList>
    </citation>
    <scope>NUCLEOTIDE SEQUENCE [LARGE SCALE GENOMIC DNA]</scope>
    <source>
        <strain evidence="3 4">APC923/51-1</strain>
    </source>
</reference>
<name>A0A329UHV4_9FIRM</name>
<dbReference type="Gene3D" id="1.10.101.10">
    <property type="entry name" value="PGBD-like superfamily/PGBD"/>
    <property type="match status" value="1"/>
</dbReference>
<dbReference type="CDD" id="cd12797">
    <property type="entry name" value="M23_peptidase"/>
    <property type="match status" value="1"/>
</dbReference>
<dbReference type="PANTHER" id="PTHR21666">
    <property type="entry name" value="PEPTIDASE-RELATED"/>
    <property type="match status" value="1"/>
</dbReference>
<dbReference type="Proteomes" id="UP000251281">
    <property type="component" value="Unassembled WGS sequence"/>
</dbReference>
<comment type="caution">
    <text evidence="3">The sequence shown here is derived from an EMBL/GenBank/DDBJ whole genome shotgun (WGS) entry which is preliminary data.</text>
</comment>
<feature type="domain" description="M23ase beta-sheet core" evidence="2">
    <location>
        <begin position="38"/>
        <end position="134"/>
    </location>
</feature>
<evidence type="ECO:0008006" key="5">
    <source>
        <dbReference type="Google" id="ProtNLM"/>
    </source>
</evidence>
<evidence type="ECO:0000259" key="2">
    <source>
        <dbReference type="Pfam" id="PF01551"/>
    </source>
</evidence>
<dbReference type="Gene3D" id="2.70.70.10">
    <property type="entry name" value="Glucose Permease (Domain IIA)"/>
    <property type="match status" value="1"/>
</dbReference>
<dbReference type="EMBL" id="PRLD01000001">
    <property type="protein sequence ID" value="RAW60696.1"/>
    <property type="molecule type" value="Genomic_DNA"/>
</dbReference>
<dbReference type="GO" id="GO:0004222">
    <property type="term" value="F:metalloendopeptidase activity"/>
    <property type="evidence" value="ECO:0007669"/>
    <property type="project" value="TreeGrafter"/>
</dbReference>
<proteinExistence type="predicted"/>
<dbReference type="InterPro" id="IPR036366">
    <property type="entry name" value="PGBDSf"/>
</dbReference>
<sequence length="234" mass="25162">MVSAAFLFGIEVDFLISPYKGTFRVSQAYRNLRANGTYHQGYDLVGIGDKSIYCPVYGTVIRAGWECATLPKKGFGQRVVVRIGSTAYYMYFGHLSKINVAVGQKLKPGDLIGVEGSTGHSTGSHLHWEIRINDISTGYVSVHQYAGIPNVAGSTAYTSNWVAELFGPSNLKKSTSGFPQRLYNSVLQGALGIDKDGIFGANTEKTVKEFQSAHGLTADGIAGAKTKVALAKLL</sequence>
<dbReference type="AlphaFoldDB" id="A0A329UHV4"/>
<dbReference type="Pfam" id="PF01551">
    <property type="entry name" value="Peptidase_M23"/>
    <property type="match status" value="1"/>
</dbReference>
<accession>A0A329UHV4</accession>
<feature type="domain" description="Peptidoglycan binding-like" evidence="1">
    <location>
        <begin position="192"/>
        <end position="230"/>
    </location>
</feature>
<organism evidence="3 4">
    <name type="scientific">Faecalibacterium prausnitzii</name>
    <dbReference type="NCBI Taxonomy" id="853"/>
    <lineage>
        <taxon>Bacteria</taxon>
        <taxon>Bacillati</taxon>
        <taxon>Bacillota</taxon>
        <taxon>Clostridia</taxon>
        <taxon>Eubacteriales</taxon>
        <taxon>Oscillospiraceae</taxon>
        <taxon>Faecalibacterium</taxon>
    </lineage>
</organism>